<feature type="compositionally biased region" description="Basic and acidic residues" evidence="1">
    <location>
        <begin position="256"/>
        <end position="277"/>
    </location>
</feature>
<evidence type="ECO:0000256" key="1">
    <source>
        <dbReference type="SAM" id="MobiDB-lite"/>
    </source>
</evidence>
<feature type="transmembrane region" description="Helical" evidence="2">
    <location>
        <begin position="14"/>
        <end position="33"/>
    </location>
</feature>
<protein>
    <recommendedName>
        <fullName evidence="5">ABC transporter permease</fullName>
    </recommendedName>
</protein>
<comment type="caution">
    <text evidence="3">The sequence shown here is derived from an EMBL/GenBank/DDBJ whole genome shotgun (WGS) entry which is preliminary data.</text>
</comment>
<organism evidence="3 4">
    <name type="scientific">Candidatus Borkfalkia faecipullorum</name>
    <dbReference type="NCBI Taxonomy" id="2838510"/>
    <lineage>
        <taxon>Bacteria</taxon>
        <taxon>Bacillati</taxon>
        <taxon>Bacillota</taxon>
        <taxon>Clostridia</taxon>
        <taxon>Christensenellales</taxon>
        <taxon>Christensenellaceae</taxon>
        <taxon>Candidatus Borkfalkia</taxon>
    </lineage>
</organism>
<feature type="transmembrane region" description="Helical" evidence="2">
    <location>
        <begin position="150"/>
        <end position="171"/>
    </location>
</feature>
<feature type="region of interest" description="Disordered" evidence="1">
    <location>
        <begin position="253"/>
        <end position="277"/>
    </location>
</feature>
<name>A0A9D1V6N8_9FIRM</name>
<dbReference type="Proteomes" id="UP000824204">
    <property type="component" value="Unassembled WGS sequence"/>
</dbReference>
<accession>A0A9D1V6N8</accession>
<dbReference type="AlphaFoldDB" id="A0A9D1V6N8"/>
<proteinExistence type="predicted"/>
<reference evidence="3" key="1">
    <citation type="journal article" date="2021" name="PeerJ">
        <title>Extensive microbial diversity within the chicken gut microbiome revealed by metagenomics and culture.</title>
        <authorList>
            <person name="Gilroy R."/>
            <person name="Ravi A."/>
            <person name="Getino M."/>
            <person name="Pursley I."/>
            <person name="Horton D.L."/>
            <person name="Alikhan N.F."/>
            <person name="Baker D."/>
            <person name="Gharbi K."/>
            <person name="Hall N."/>
            <person name="Watson M."/>
            <person name="Adriaenssens E.M."/>
            <person name="Foster-Nyarko E."/>
            <person name="Jarju S."/>
            <person name="Secka A."/>
            <person name="Antonio M."/>
            <person name="Oren A."/>
            <person name="Chaudhuri R.R."/>
            <person name="La Ragione R."/>
            <person name="Hildebrand F."/>
            <person name="Pallen M.J."/>
        </authorList>
    </citation>
    <scope>NUCLEOTIDE SEQUENCE</scope>
    <source>
        <strain evidence="3">811</strain>
    </source>
</reference>
<evidence type="ECO:0000313" key="4">
    <source>
        <dbReference type="Proteomes" id="UP000824204"/>
    </source>
</evidence>
<keyword evidence="2" id="KW-0472">Membrane</keyword>
<dbReference type="InterPro" id="IPR010540">
    <property type="entry name" value="CmpB_TMEM229"/>
</dbReference>
<keyword evidence="2" id="KW-1133">Transmembrane helix</keyword>
<feature type="transmembrane region" description="Helical" evidence="2">
    <location>
        <begin position="115"/>
        <end position="135"/>
    </location>
</feature>
<keyword evidence="2" id="KW-0812">Transmembrane</keyword>
<feature type="transmembrane region" description="Helical" evidence="2">
    <location>
        <begin position="71"/>
        <end position="94"/>
    </location>
</feature>
<evidence type="ECO:0008006" key="5">
    <source>
        <dbReference type="Google" id="ProtNLM"/>
    </source>
</evidence>
<feature type="transmembrane region" description="Helical" evidence="2">
    <location>
        <begin position="45"/>
        <end position="65"/>
    </location>
</feature>
<sequence length="277" mass="31222">MAAVMIGSFSLYEIAMYFFLYAFLGWCCEVIYATLKTGKFVNRGFLNGPVCPIYGTGVVLLLLALTPLRDYAWAVFLAAALICSALELITGFVLEKLFHKKWWDYSDRHFNLCGYICLEMSLLWGVAALAVLYALQPMFAALLHKLPLTAGYILLGVFAAALLTDLVFTLLQISALGKKYRELQKINAALRIGSDKLGGALSDMTARSAEKLGELKESGEQKLDDLRLKNARRTDALYDKIEKSRLAKAFPSLRPSAERREKLREKMRELEEKRKER</sequence>
<evidence type="ECO:0000313" key="3">
    <source>
        <dbReference type="EMBL" id="HIX07115.1"/>
    </source>
</evidence>
<dbReference type="EMBL" id="DXFX01000017">
    <property type="protein sequence ID" value="HIX07115.1"/>
    <property type="molecule type" value="Genomic_DNA"/>
</dbReference>
<gene>
    <name evidence="3" type="ORF">H9741_01430</name>
</gene>
<dbReference type="Pfam" id="PF06541">
    <property type="entry name" value="ABC_trans_CmpB"/>
    <property type="match status" value="1"/>
</dbReference>
<reference evidence="3" key="2">
    <citation type="submission" date="2021-04" db="EMBL/GenBank/DDBJ databases">
        <authorList>
            <person name="Gilroy R."/>
        </authorList>
    </citation>
    <scope>NUCLEOTIDE SEQUENCE</scope>
    <source>
        <strain evidence="3">811</strain>
    </source>
</reference>
<evidence type="ECO:0000256" key="2">
    <source>
        <dbReference type="SAM" id="Phobius"/>
    </source>
</evidence>